<name>L9VJ64_9EURY</name>
<dbReference type="eggNOG" id="ENOG502N65Z">
    <property type="taxonomic scope" value="Archaea"/>
</dbReference>
<keyword evidence="1" id="KW-0472">Membrane</keyword>
<organism evidence="2 3">
    <name type="scientific">Natronorubrum tibetense GA33</name>
    <dbReference type="NCBI Taxonomy" id="1114856"/>
    <lineage>
        <taxon>Archaea</taxon>
        <taxon>Methanobacteriati</taxon>
        <taxon>Methanobacteriota</taxon>
        <taxon>Stenosarchaea group</taxon>
        <taxon>Halobacteria</taxon>
        <taxon>Halobacteriales</taxon>
        <taxon>Natrialbaceae</taxon>
        <taxon>Natronorubrum</taxon>
    </lineage>
</organism>
<proteinExistence type="predicted"/>
<keyword evidence="1" id="KW-0812">Transmembrane</keyword>
<reference evidence="2 3" key="1">
    <citation type="journal article" date="2014" name="PLoS Genet.">
        <title>Phylogenetically driven sequencing of extremely halophilic archaea reveals strategies for static and dynamic osmo-response.</title>
        <authorList>
            <person name="Becker E.A."/>
            <person name="Seitzer P.M."/>
            <person name="Tritt A."/>
            <person name="Larsen D."/>
            <person name="Krusor M."/>
            <person name="Yao A.I."/>
            <person name="Wu D."/>
            <person name="Madern D."/>
            <person name="Eisen J.A."/>
            <person name="Darling A.E."/>
            <person name="Facciotti M.T."/>
        </authorList>
    </citation>
    <scope>NUCLEOTIDE SEQUENCE [LARGE SCALE GENOMIC DNA]</scope>
    <source>
        <strain evidence="2 3">GA33</strain>
    </source>
</reference>
<protein>
    <submittedName>
        <fullName evidence="2">Binding-protein-dependent transport system inner membrane protein</fullName>
    </submittedName>
</protein>
<evidence type="ECO:0000256" key="1">
    <source>
        <dbReference type="SAM" id="Phobius"/>
    </source>
</evidence>
<dbReference type="AlphaFoldDB" id="L9VJ64"/>
<feature type="transmembrane region" description="Helical" evidence="1">
    <location>
        <begin position="46"/>
        <end position="65"/>
    </location>
</feature>
<accession>L9VJ64</accession>
<gene>
    <name evidence="2" type="ORF">C496_20475</name>
</gene>
<evidence type="ECO:0000313" key="3">
    <source>
        <dbReference type="Proteomes" id="UP000011599"/>
    </source>
</evidence>
<dbReference type="EMBL" id="AOHW01000048">
    <property type="protein sequence ID" value="ELY37250.1"/>
    <property type="molecule type" value="Genomic_DNA"/>
</dbReference>
<feature type="transmembrane region" description="Helical" evidence="1">
    <location>
        <begin position="21"/>
        <end position="40"/>
    </location>
</feature>
<keyword evidence="3" id="KW-1185">Reference proteome</keyword>
<keyword evidence="1" id="KW-1133">Transmembrane helix</keyword>
<sequence length="81" mass="9233">MNEMNAFNLEPTQSREKVVNWVFTRSVLIFVFAFYGALFARDLLGPFSSGFVVAFVVIIATRFWCQILFRGIDAYLEGKGV</sequence>
<evidence type="ECO:0000313" key="2">
    <source>
        <dbReference type="EMBL" id="ELY37250.1"/>
    </source>
</evidence>
<comment type="caution">
    <text evidence="2">The sequence shown here is derived from an EMBL/GenBank/DDBJ whole genome shotgun (WGS) entry which is preliminary data.</text>
</comment>
<dbReference type="Proteomes" id="UP000011599">
    <property type="component" value="Unassembled WGS sequence"/>
</dbReference>